<keyword evidence="8" id="KW-1185">Reference proteome</keyword>
<dbReference type="CDD" id="cd00190">
    <property type="entry name" value="Tryp_SPc"/>
    <property type="match status" value="1"/>
</dbReference>
<feature type="non-terminal residue" evidence="7">
    <location>
        <position position="188"/>
    </location>
</feature>
<feature type="non-terminal residue" evidence="7">
    <location>
        <position position="1"/>
    </location>
</feature>
<dbReference type="Gene3D" id="2.40.10.10">
    <property type="entry name" value="Trypsin-like serine proteases"/>
    <property type="match status" value="1"/>
</dbReference>
<dbReference type="SMART" id="SM00020">
    <property type="entry name" value="Tryp_SPc"/>
    <property type="match status" value="1"/>
</dbReference>
<dbReference type="InterPro" id="IPR033116">
    <property type="entry name" value="TRYPSIN_SER"/>
</dbReference>
<reference evidence="7 8" key="1">
    <citation type="journal article" date="2015" name="Genome Biol. Evol.">
        <title>The genome of winter moth (Operophtera brumata) provides a genomic perspective on sexual dimorphism and phenology.</title>
        <authorList>
            <person name="Derks M.F."/>
            <person name="Smit S."/>
            <person name="Salis L."/>
            <person name="Schijlen E."/>
            <person name="Bossers A."/>
            <person name="Mateman C."/>
            <person name="Pijl A.S."/>
            <person name="de Ridder D."/>
            <person name="Groenen M.A."/>
            <person name="Visser M.E."/>
            <person name="Megens H.J."/>
        </authorList>
    </citation>
    <scope>NUCLEOTIDE SEQUENCE [LARGE SCALE GENOMIC DNA]</scope>
    <source>
        <strain evidence="7">WM2013NL</strain>
        <tissue evidence="7">Head and thorax</tissue>
    </source>
</reference>
<dbReference type="PROSITE" id="PS50240">
    <property type="entry name" value="TRYPSIN_DOM"/>
    <property type="match status" value="1"/>
</dbReference>
<evidence type="ECO:0000256" key="4">
    <source>
        <dbReference type="ARBA" id="ARBA00023157"/>
    </source>
</evidence>
<evidence type="ECO:0000256" key="2">
    <source>
        <dbReference type="ARBA" id="ARBA00022801"/>
    </source>
</evidence>
<comment type="caution">
    <text evidence="7">The sequence shown here is derived from an EMBL/GenBank/DDBJ whole genome shotgun (WGS) entry which is preliminary data.</text>
</comment>
<proteinExistence type="inferred from homology"/>
<evidence type="ECO:0000313" key="7">
    <source>
        <dbReference type="EMBL" id="KOB77183.1"/>
    </source>
</evidence>
<dbReference type="GO" id="GO:0006508">
    <property type="term" value="P:proteolysis"/>
    <property type="evidence" value="ECO:0007669"/>
    <property type="project" value="UniProtKB-KW"/>
</dbReference>
<dbReference type="GO" id="GO:0004252">
    <property type="term" value="F:serine-type endopeptidase activity"/>
    <property type="evidence" value="ECO:0007669"/>
    <property type="project" value="InterPro"/>
</dbReference>
<protein>
    <submittedName>
        <fullName evidence="7">Hemocyte protease-1</fullName>
    </submittedName>
</protein>
<dbReference type="InterPro" id="IPR001314">
    <property type="entry name" value="Peptidase_S1A"/>
</dbReference>
<dbReference type="SUPFAM" id="SSF50494">
    <property type="entry name" value="Trypsin-like serine proteases"/>
    <property type="match status" value="1"/>
</dbReference>
<dbReference type="GO" id="GO:0005615">
    <property type="term" value="C:extracellular space"/>
    <property type="evidence" value="ECO:0007669"/>
    <property type="project" value="TreeGrafter"/>
</dbReference>
<evidence type="ECO:0000256" key="1">
    <source>
        <dbReference type="ARBA" id="ARBA00022670"/>
    </source>
</evidence>
<dbReference type="InterPro" id="IPR009003">
    <property type="entry name" value="Peptidase_S1_PA"/>
</dbReference>
<dbReference type="InterPro" id="IPR001254">
    <property type="entry name" value="Trypsin_dom"/>
</dbReference>
<evidence type="ECO:0000259" key="6">
    <source>
        <dbReference type="PROSITE" id="PS50240"/>
    </source>
</evidence>
<evidence type="ECO:0000256" key="3">
    <source>
        <dbReference type="ARBA" id="ARBA00022825"/>
    </source>
</evidence>
<keyword evidence="2" id="KW-0378">Hydrolase</keyword>
<dbReference type="STRING" id="104452.A0A0L7LNT6"/>
<dbReference type="PANTHER" id="PTHR24264:SF54">
    <property type="entry name" value="PEPTIDASE S1 DOMAIN-CONTAINING PROTEIN"/>
    <property type="match status" value="1"/>
</dbReference>
<dbReference type="PROSITE" id="PS00135">
    <property type="entry name" value="TRYPSIN_SER"/>
    <property type="match status" value="1"/>
</dbReference>
<evidence type="ECO:0000313" key="8">
    <source>
        <dbReference type="Proteomes" id="UP000037510"/>
    </source>
</evidence>
<accession>A0A0L7LNT6</accession>
<dbReference type="PRINTS" id="PR00722">
    <property type="entry name" value="CHYMOTRYPSIN"/>
</dbReference>
<dbReference type="EMBL" id="JTDY01000435">
    <property type="protein sequence ID" value="KOB77183.1"/>
    <property type="molecule type" value="Genomic_DNA"/>
</dbReference>
<keyword evidence="1 7" id="KW-0645">Protease</keyword>
<gene>
    <name evidence="7" type="ORF">OBRU01_01719</name>
</gene>
<evidence type="ECO:0000256" key="5">
    <source>
        <dbReference type="ARBA" id="ARBA00024195"/>
    </source>
</evidence>
<organism evidence="7 8">
    <name type="scientific">Operophtera brumata</name>
    <name type="common">Winter moth</name>
    <name type="synonym">Phalaena brumata</name>
    <dbReference type="NCBI Taxonomy" id="104452"/>
    <lineage>
        <taxon>Eukaryota</taxon>
        <taxon>Metazoa</taxon>
        <taxon>Ecdysozoa</taxon>
        <taxon>Arthropoda</taxon>
        <taxon>Hexapoda</taxon>
        <taxon>Insecta</taxon>
        <taxon>Pterygota</taxon>
        <taxon>Neoptera</taxon>
        <taxon>Endopterygota</taxon>
        <taxon>Lepidoptera</taxon>
        <taxon>Glossata</taxon>
        <taxon>Ditrysia</taxon>
        <taxon>Geometroidea</taxon>
        <taxon>Geometridae</taxon>
        <taxon>Larentiinae</taxon>
        <taxon>Operophtera</taxon>
    </lineage>
</organism>
<dbReference type="AlphaFoldDB" id="A0A0L7LNT6"/>
<sequence>WEADELEVRLGEYDFKLNNDTRSYNFKVIEKRMHRDFDNNTYQNDIAILKLSKPAVFNTYVWPICLPPPGWNAVNETAVIIGWGTQWYGGPHSHVLMEVSVPIWEQQTCRDSFTDSVFDENICAGGYSGGKDACQGDSGGPLMYQMSSGRWATVGVVSWGVRCGEPNHPGMYTRVDKYLQWIVENARF</sequence>
<keyword evidence="3" id="KW-0720">Serine protease</keyword>
<comment type="similarity">
    <text evidence="5">Belongs to the peptidase S1 family. CLIP subfamily.</text>
</comment>
<dbReference type="Pfam" id="PF00089">
    <property type="entry name" value="Trypsin"/>
    <property type="match status" value="1"/>
</dbReference>
<keyword evidence="4" id="KW-1015">Disulfide bond</keyword>
<dbReference type="InterPro" id="IPR043504">
    <property type="entry name" value="Peptidase_S1_PA_chymotrypsin"/>
</dbReference>
<dbReference type="InterPro" id="IPR050127">
    <property type="entry name" value="Serine_Proteases_S1"/>
</dbReference>
<dbReference type="PANTHER" id="PTHR24264">
    <property type="entry name" value="TRYPSIN-RELATED"/>
    <property type="match status" value="1"/>
</dbReference>
<dbReference type="FunFam" id="2.40.10.10:FF:000002">
    <property type="entry name" value="Transmembrane protease serine"/>
    <property type="match status" value="1"/>
</dbReference>
<feature type="domain" description="Peptidase S1" evidence="6">
    <location>
        <begin position="1"/>
        <end position="187"/>
    </location>
</feature>
<name>A0A0L7LNT6_OPEBR</name>
<dbReference type="Proteomes" id="UP000037510">
    <property type="component" value="Unassembled WGS sequence"/>
</dbReference>